<organism evidence="6 7">
    <name type="scientific">Eutrema salsugineum</name>
    <name type="common">Saltwater cress</name>
    <name type="synonym">Sisymbrium salsugineum</name>
    <dbReference type="NCBI Taxonomy" id="72664"/>
    <lineage>
        <taxon>Eukaryota</taxon>
        <taxon>Viridiplantae</taxon>
        <taxon>Streptophyta</taxon>
        <taxon>Embryophyta</taxon>
        <taxon>Tracheophyta</taxon>
        <taxon>Spermatophyta</taxon>
        <taxon>Magnoliopsida</taxon>
        <taxon>eudicotyledons</taxon>
        <taxon>Gunneridae</taxon>
        <taxon>Pentapetalae</taxon>
        <taxon>rosids</taxon>
        <taxon>malvids</taxon>
        <taxon>Brassicales</taxon>
        <taxon>Brassicaceae</taxon>
        <taxon>Eutremeae</taxon>
        <taxon>Eutrema</taxon>
    </lineage>
</organism>
<dbReference type="PANTHER" id="PTHR11017">
    <property type="entry name" value="LEUCINE-RICH REPEAT-CONTAINING PROTEIN"/>
    <property type="match status" value="1"/>
</dbReference>
<dbReference type="FunFam" id="3.40.50.300:FF:001002">
    <property type="entry name" value="Disease resistance protein (TIR-NBS-LRR class)"/>
    <property type="match status" value="1"/>
</dbReference>
<dbReference type="InterPro" id="IPR027417">
    <property type="entry name" value="P-loop_NTPase"/>
</dbReference>
<dbReference type="PRINTS" id="PR00364">
    <property type="entry name" value="DISEASERSIST"/>
</dbReference>
<evidence type="ECO:0000313" key="7">
    <source>
        <dbReference type="Proteomes" id="UP000030689"/>
    </source>
</evidence>
<gene>
    <name evidence="6" type="ORF">EUTSA_v10001234mg</name>
</gene>
<dbReference type="Pfam" id="PF23282">
    <property type="entry name" value="WHD_ROQ1"/>
    <property type="match status" value="1"/>
</dbReference>
<dbReference type="Pfam" id="PF07725">
    <property type="entry name" value="LRR_3"/>
    <property type="match status" value="1"/>
</dbReference>
<protein>
    <submittedName>
        <fullName evidence="6">Uncharacterized protein</fullName>
    </submittedName>
</protein>
<feature type="domain" description="NB-ARC" evidence="4">
    <location>
        <begin position="40"/>
        <end position="204"/>
    </location>
</feature>
<keyword evidence="2" id="KW-0677">Repeat</keyword>
<dbReference type="Gene3D" id="1.10.8.430">
    <property type="entry name" value="Helical domain of apoptotic protease-activating factors"/>
    <property type="match status" value="1"/>
</dbReference>
<dbReference type="AlphaFoldDB" id="V4KPG3"/>
<dbReference type="GO" id="GO:0016787">
    <property type="term" value="F:hydrolase activity"/>
    <property type="evidence" value="ECO:0007669"/>
    <property type="project" value="UniProtKB-KW"/>
</dbReference>
<evidence type="ECO:0000256" key="1">
    <source>
        <dbReference type="ARBA" id="ARBA00022614"/>
    </source>
</evidence>
<dbReference type="Gene3D" id="3.40.50.300">
    <property type="entry name" value="P-loop containing nucleotide triphosphate hydrolases"/>
    <property type="match status" value="1"/>
</dbReference>
<dbReference type="InterPro" id="IPR011713">
    <property type="entry name" value="Leu-rich_rpt_3"/>
</dbReference>
<dbReference type="Proteomes" id="UP000030689">
    <property type="component" value="Unassembled WGS sequence"/>
</dbReference>
<dbReference type="InterPro" id="IPR036390">
    <property type="entry name" value="WH_DNA-bd_sf"/>
</dbReference>
<dbReference type="InterPro" id="IPR032675">
    <property type="entry name" value="LRR_dom_sf"/>
</dbReference>
<dbReference type="GO" id="GO:0043531">
    <property type="term" value="F:ADP binding"/>
    <property type="evidence" value="ECO:0007669"/>
    <property type="project" value="InterPro"/>
</dbReference>
<dbReference type="InterPro" id="IPR002182">
    <property type="entry name" value="NB-ARC"/>
</dbReference>
<evidence type="ECO:0000256" key="2">
    <source>
        <dbReference type="ARBA" id="ARBA00022737"/>
    </source>
</evidence>
<dbReference type="SUPFAM" id="SSF52058">
    <property type="entry name" value="L domain-like"/>
    <property type="match status" value="1"/>
</dbReference>
<name>V4KPG3_EUTSA</name>
<keyword evidence="3" id="KW-0378">Hydrolase</keyword>
<reference evidence="6 7" key="1">
    <citation type="journal article" date="2013" name="Front. Plant Sci.">
        <title>The Reference Genome of the Halophytic Plant Eutrema salsugineum.</title>
        <authorList>
            <person name="Yang R."/>
            <person name="Jarvis D.E."/>
            <person name="Chen H."/>
            <person name="Beilstein M.A."/>
            <person name="Grimwood J."/>
            <person name="Jenkins J."/>
            <person name="Shu S."/>
            <person name="Prochnik S."/>
            <person name="Xin M."/>
            <person name="Ma C."/>
            <person name="Schmutz J."/>
            <person name="Wing R.A."/>
            <person name="Mitchell-Olds T."/>
            <person name="Schumaker K.S."/>
            <person name="Wang X."/>
        </authorList>
    </citation>
    <scope>NUCLEOTIDE SEQUENCE [LARGE SCALE GENOMIC DNA]</scope>
</reference>
<dbReference type="SUPFAM" id="SSF52540">
    <property type="entry name" value="P-loop containing nucleoside triphosphate hydrolases"/>
    <property type="match status" value="1"/>
</dbReference>
<accession>V4KPG3</accession>
<keyword evidence="1" id="KW-0433">Leucine-rich repeat</keyword>
<dbReference type="GO" id="GO:0006952">
    <property type="term" value="P:defense response"/>
    <property type="evidence" value="ECO:0007669"/>
    <property type="project" value="InterPro"/>
</dbReference>
<evidence type="ECO:0000259" key="4">
    <source>
        <dbReference type="Pfam" id="PF00931"/>
    </source>
</evidence>
<dbReference type="FunFam" id="3.80.10.10:FF:000386">
    <property type="entry name" value="Disease resistance protein RPS4"/>
    <property type="match status" value="1"/>
</dbReference>
<dbReference type="FunFam" id="1.10.8.430:FF:000002">
    <property type="entry name" value="Disease resistance protein (TIR-NBS-LRR class)"/>
    <property type="match status" value="1"/>
</dbReference>
<dbReference type="EMBL" id="KI517465">
    <property type="protein sequence ID" value="ESQ39795.1"/>
    <property type="molecule type" value="Genomic_DNA"/>
</dbReference>
<feature type="domain" description="Disease resistance protein Roq1-like winged-helix" evidence="5">
    <location>
        <begin position="274"/>
        <end position="345"/>
    </location>
</feature>
<evidence type="ECO:0000259" key="5">
    <source>
        <dbReference type="Pfam" id="PF23282"/>
    </source>
</evidence>
<feature type="non-terminal residue" evidence="6">
    <location>
        <position position="908"/>
    </location>
</feature>
<keyword evidence="7" id="KW-1185">Reference proteome</keyword>
<dbReference type="Pfam" id="PF00931">
    <property type="entry name" value="NB-ARC"/>
    <property type="match status" value="1"/>
</dbReference>
<dbReference type="SUPFAM" id="SSF46785">
    <property type="entry name" value="Winged helix' DNA-binding domain"/>
    <property type="match status" value="1"/>
</dbReference>
<dbReference type="PANTHER" id="PTHR11017:SF520">
    <property type="entry name" value="ADP-RIBOSYL CYCLASE_CYCLIC ADP-RIBOSE HYDROLASE"/>
    <property type="match status" value="1"/>
</dbReference>
<sequence length="908" mass="104008">MIEEIVDDVLDKLLVTTSKDSGDFVGIEDHIAEMSMLLQLKSKEVRMVGIWGSSGIGKTTIARILFNRLSRHCNNSVFIDRYFISKNMEIYSKGNPDDYNIKLHLQESLLSKILNKTGINVDHLGAVREKLQHQKVLIFIDDLDDQVVLDAMVGKTDWFGCGSRIVVITKDKQFLRAHHIHYIYEVSLPSEKQALQMFCRYAFGTDSPPLDGFMELASEVALRAGKLPLGLKVLGSNLRGRNIDQWMEMMPRLRNDLDGKIDQTLRVSYDGLNNRKDQKLFRHIACLFNGEKVNDIKRLLNDSGLDVSHGLSNLVDKSLVHVRDETIEMHLLLQEMGREIVRTQSKEPGEREFLMDSRDICNVLNNSTGTEEVLGIALEIDENDELKIHESAFKQMRRLLFLKFHTKHKKEIRWHLPDDFDYLPSTLRLLSWEKYPLSCMPLKFSPKNLVKLQMQESKLENLWEGVHSLYGLKEIDLQRSKSLTVIPDLSMATNLETLDLCDCSSLMELPISIQNLNKLEKLVMSGCSNLKTLPATINLQSLHRLELKGCSQLTTFPDISTNIAELILCETAIDEFPSNVRLEKLHLLSMNSMKSEKLWEREQPLTLLMNMVSPTLEMLFLSDIPSLVELPSSIQNLHKLMYLQITNCINLETLPTNINFEDLGAIDLSGCSRLKSFPNMSTNISFLYLRRTSIEEVPWWIENFSKLRYLRMNGCNKLKRVSMHISKLKYLDRVDFSDCGALVEASLNGFPRTLAMARDDIYSSSPYNIRTVNLDFFNCFKLDQDSLIRKQSVFCKSLMLSGEEVPSYFTHRTTGTSDLAIRVLHNSDSQPLLKFKVCVVVDCKSTPMDSDTFSIQVGCRFKDRLGNHFDTANQPFYIRDLKLGSQLVIFECFFILTEDNAPLAELKY</sequence>
<proteinExistence type="predicted"/>
<dbReference type="InterPro" id="IPR044974">
    <property type="entry name" value="Disease_R_plants"/>
</dbReference>
<dbReference type="Gramene" id="ESQ39795">
    <property type="protein sequence ID" value="ESQ39795"/>
    <property type="gene ID" value="EUTSA_v10001234mg"/>
</dbReference>
<evidence type="ECO:0000256" key="3">
    <source>
        <dbReference type="ARBA" id="ARBA00022801"/>
    </source>
</evidence>
<evidence type="ECO:0000313" key="6">
    <source>
        <dbReference type="EMBL" id="ESQ39795.1"/>
    </source>
</evidence>
<dbReference type="Gene3D" id="3.80.10.10">
    <property type="entry name" value="Ribonuclease Inhibitor"/>
    <property type="match status" value="2"/>
</dbReference>
<dbReference type="InterPro" id="IPR042197">
    <property type="entry name" value="Apaf_helical"/>
</dbReference>
<dbReference type="KEGG" id="eus:EUTSA_v10001234mg"/>
<dbReference type="InterPro" id="IPR058192">
    <property type="entry name" value="WHD_ROQ1-like"/>
</dbReference>
<dbReference type="OMA" id="TIEMHLL"/>